<dbReference type="InterPro" id="IPR011989">
    <property type="entry name" value="ARM-like"/>
</dbReference>
<dbReference type="GO" id="GO:0032040">
    <property type="term" value="C:small-subunit processome"/>
    <property type="evidence" value="ECO:0007669"/>
    <property type="project" value="TreeGrafter"/>
</dbReference>
<dbReference type="InterPro" id="IPR052575">
    <property type="entry name" value="SSU_processome_comp_20"/>
</dbReference>
<gene>
    <name evidence="1" type="ORF">TTEB3V08_LOCUS2567</name>
</gene>
<name>A0A7R9FL44_9NEOP</name>
<dbReference type="AlphaFoldDB" id="A0A7R9FL44"/>
<proteinExistence type="predicted"/>
<dbReference type="InterPro" id="IPR016024">
    <property type="entry name" value="ARM-type_fold"/>
</dbReference>
<accession>A0A7R9FL44</accession>
<dbReference type="GO" id="GO:0030686">
    <property type="term" value="C:90S preribosome"/>
    <property type="evidence" value="ECO:0007669"/>
    <property type="project" value="TreeGrafter"/>
</dbReference>
<sequence length="608" mass="68593">MEKGLPLNLTSGGPPPLQVNGFLTSVTVQLMDLKSGRLTRKAHVSQMKPYHGFGDLKSGADDAFGENGIEIGECVPSTSHLEDYLKCVPIYGTSRPLRSEVECIRIDPDEFHYAGIYFKEYSEKRRSLTYPSMHLMKAVADVARILEDTPDSVAHLDGVKQRVASAIRKGVSFDWIGESCPEHQAPRSRGMQWRTQTFTLKEFQTFSERIGNINIDVFHRVGHKYEEEDSEDQGTFFHQCLQKWSVLNLTESFDNFRRGLPSAQTLPQLLNQKDEVFAALMKHIEMKNPLSLQPLLELAVAFARDLYHDFYPYYQRVLTLLISLLSAKDADVLEWVFTALAYVFKFLWRCLVRNVNVVFDSLLPLLSNSRPQYVNNFAAESFAFVARKVKDKRGFLVLMLRTLETRPQSLSGCGSLLFEGLRGVSGQFHSSAELVLTLYLQSLGDPNMPTQTLYEVLTHVVDSMLGGIKRNKGGLFWKCALDTVSLFTQGCHEKDQCELAQKALILTLQLLLRAVTYKNGVFVGDPQSLVVQLIALLRLSHSTLPDEILLVAIEIGALLLQSEHVKLSQEHSSLLTREYICRGPPLRNPWPILVGDLRLADLARPTLF</sequence>
<dbReference type="SUPFAM" id="SSF48371">
    <property type="entry name" value="ARM repeat"/>
    <property type="match status" value="1"/>
</dbReference>
<dbReference type="PANTHER" id="PTHR17695">
    <property type="entry name" value="SMALL SUBUNIT PROCESSOME COMPONENT 20 HOMOLOG"/>
    <property type="match status" value="1"/>
</dbReference>
<evidence type="ECO:0000313" key="1">
    <source>
        <dbReference type="EMBL" id="CAD7454464.1"/>
    </source>
</evidence>
<protein>
    <submittedName>
        <fullName evidence="1">Uncharacterized protein</fullName>
    </submittedName>
</protein>
<dbReference type="Gene3D" id="1.25.10.10">
    <property type="entry name" value="Leucine-rich Repeat Variant"/>
    <property type="match status" value="1"/>
</dbReference>
<dbReference type="EMBL" id="OE000609">
    <property type="protein sequence ID" value="CAD7454464.1"/>
    <property type="molecule type" value="Genomic_DNA"/>
</dbReference>
<dbReference type="PANTHER" id="PTHR17695:SF11">
    <property type="entry name" value="SMALL SUBUNIT PROCESSOME COMPONENT 20 HOMOLOG"/>
    <property type="match status" value="1"/>
</dbReference>
<organism evidence="1">
    <name type="scientific">Timema tahoe</name>
    <dbReference type="NCBI Taxonomy" id="61484"/>
    <lineage>
        <taxon>Eukaryota</taxon>
        <taxon>Metazoa</taxon>
        <taxon>Ecdysozoa</taxon>
        <taxon>Arthropoda</taxon>
        <taxon>Hexapoda</taxon>
        <taxon>Insecta</taxon>
        <taxon>Pterygota</taxon>
        <taxon>Neoptera</taxon>
        <taxon>Polyneoptera</taxon>
        <taxon>Phasmatodea</taxon>
        <taxon>Timematodea</taxon>
        <taxon>Timematoidea</taxon>
        <taxon>Timematidae</taxon>
        <taxon>Timema</taxon>
    </lineage>
</organism>
<reference evidence="1" key="1">
    <citation type="submission" date="2020-11" db="EMBL/GenBank/DDBJ databases">
        <authorList>
            <person name="Tran Van P."/>
        </authorList>
    </citation>
    <scope>NUCLEOTIDE SEQUENCE</scope>
</reference>